<feature type="transmembrane region" description="Helical" evidence="2">
    <location>
        <begin position="6"/>
        <end position="25"/>
    </location>
</feature>
<feature type="compositionally biased region" description="Basic and acidic residues" evidence="1">
    <location>
        <begin position="155"/>
        <end position="172"/>
    </location>
</feature>
<accession>A0A848M7B7</accession>
<dbReference type="Proteomes" id="UP000565468">
    <property type="component" value="Unassembled WGS sequence"/>
</dbReference>
<reference evidence="3 4" key="1">
    <citation type="submission" date="2020-04" db="EMBL/GenBank/DDBJ databases">
        <title>Paenibacillus algicola sp. nov., a novel marine bacterium producing alginate lyase.</title>
        <authorList>
            <person name="Huang H."/>
        </authorList>
    </citation>
    <scope>NUCLEOTIDE SEQUENCE [LARGE SCALE GENOMIC DNA]</scope>
    <source>
        <strain evidence="3 4">L7-75</strain>
    </source>
</reference>
<keyword evidence="2" id="KW-0812">Transmembrane</keyword>
<keyword evidence="2" id="KW-1133">Transmembrane helix</keyword>
<feature type="compositionally biased region" description="Basic and acidic residues" evidence="1">
    <location>
        <begin position="190"/>
        <end position="201"/>
    </location>
</feature>
<keyword evidence="4" id="KW-1185">Reference proteome</keyword>
<protein>
    <submittedName>
        <fullName evidence="3">Stage III sporulation protein AF</fullName>
    </submittedName>
</protein>
<feature type="region of interest" description="Disordered" evidence="1">
    <location>
        <begin position="188"/>
        <end position="208"/>
    </location>
</feature>
<evidence type="ECO:0000256" key="2">
    <source>
        <dbReference type="SAM" id="Phobius"/>
    </source>
</evidence>
<gene>
    <name evidence="3" type="primary">spoIIIAF</name>
    <name evidence="3" type="ORF">HII30_14015</name>
</gene>
<proteinExistence type="predicted"/>
<dbReference type="EMBL" id="JABBPN010000013">
    <property type="protein sequence ID" value="NMO96877.1"/>
    <property type="molecule type" value="Genomic_DNA"/>
</dbReference>
<dbReference type="Pfam" id="PF09581">
    <property type="entry name" value="Spore_III_AF"/>
    <property type="match status" value="1"/>
</dbReference>
<keyword evidence="2" id="KW-0472">Membrane</keyword>
<feature type="transmembrane region" description="Helical" evidence="2">
    <location>
        <begin position="37"/>
        <end position="55"/>
    </location>
</feature>
<evidence type="ECO:0000313" key="3">
    <source>
        <dbReference type="EMBL" id="NMO96877.1"/>
    </source>
</evidence>
<organism evidence="3 4">
    <name type="scientific">Paenibacillus lemnae</name>
    <dbReference type="NCBI Taxonomy" id="1330551"/>
    <lineage>
        <taxon>Bacteria</taxon>
        <taxon>Bacillati</taxon>
        <taxon>Bacillota</taxon>
        <taxon>Bacilli</taxon>
        <taxon>Bacillales</taxon>
        <taxon>Paenibacillaceae</taxon>
        <taxon>Paenibacillus</taxon>
    </lineage>
</organism>
<dbReference type="InterPro" id="IPR014245">
    <property type="entry name" value="Spore_III_AF"/>
</dbReference>
<dbReference type="NCBIfam" id="TIGR02896">
    <property type="entry name" value="spore_III_AF"/>
    <property type="match status" value="1"/>
</dbReference>
<evidence type="ECO:0000256" key="1">
    <source>
        <dbReference type="SAM" id="MobiDB-lite"/>
    </source>
</evidence>
<dbReference type="RefSeq" id="WP_169505668.1">
    <property type="nucleotide sequence ID" value="NZ_JABBPN010000013.1"/>
</dbReference>
<comment type="caution">
    <text evidence="3">The sequence shown here is derived from an EMBL/GenBank/DDBJ whole genome shotgun (WGS) entry which is preliminary data.</text>
</comment>
<name>A0A848M7B7_PAELE</name>
<feature type="region of interest" description="Disordered" evidence="1">
    <location>
        <begin position="153"/>
        <end position="173"/>
    </location>
</feature>
<sequence>MEWLTEWLKSVIVVVMFAAFVELLLPGKSMERYARLVLSLLILLALLKPIIGLFYEAPEPQLAERLEAIEKGIPPGSSLEKILAQAEVIHDMQQKQSLQWAAEQAALEMKHQIAAETGEEPESVTVALKFQGDPASSGQGGAAVESVKVKLKPRAAADGHQKADPEDQDGAKPVDPVQIEKIQVSITETRTGEEPVLKEKPAEEDDPEFVEQARAVKALLGANWRLTDEQISVSAAEQFKT</sequence>
<evidence type="ECO:0000313" key="4">
    <source>
        <dbReference type="Proteomes" id="UP000565468"/>
    </source>
</evidence>
<dbReference type="AlphaFoldDB" id="A0A848M7B7"/>